<name>A0A014MFV8_9BURK</name>
<comment type="caution">
    <text evidence="2">The sequence shown here is derived from an EMBL/GenBank/DDBJ whole genome shotgun (WGS) entry which is preliminary data.</text>
</comment>
<dbReference type="Gene3D" id="3.30.420.10">
    <property type="entry name" value="Ribonuclease H-like superfamily/Ribonuclease H"/>
    <property type="match status" value="1"/>
</dbReference>
<evidence type="ECO:0000259" key="1">
    <source>
        <dbReference type="PROSITE" id="PS50994"/>
    </source>
</evidence>
<protein>
    <recommendedName>
        <fullName evidence="1">Integrase catalytic domain-containing protein</fullName>
    </recommendedName>
</protein>
<dbReference type="InterPro" id="IPR012337">
    <property type="entry name" value="RNaseH-like_sf"/>
</dbReference>
<dbReference type="PROSITE" id="PS50994">
    <property type="entry name" value="INTEGRASE"/>
    <property type="match status" value="1"/>
</dbReference>
<dbReference type="AlphaFoldDB" id="A0A014MFV8"/>
<dbReference type="PATRIC" id="fig|1457173.3.peg.1296"/>
<organism evidence="2 3">
    <name type="scientific">Comamonas aquatica DA1877</name>
    <dbReference type="NCBI Taxonomy" id="1457173"/>
    <lineage>
        <taxon>Bacteria</taxon>
        <taxon>Pseudomonadati</taxon>
        <taxon>Pseudomonadota</taxon>
        <taxon>Betaproteobacteria</taxon>
        <taxon>Burkholderiales</taxon>
        <taxon>Comamonadaceae</taxon>
        <taxon>Comamonas</taxon>
    </lineage>
</organism>
<gene>
    <name evidence="2" type="ORF">AX13_15180</name>
</gene>
<dbReference type="Proteomes" id="UP000020766">
    <property type="component" value="Unassembled WGS sequence"/>
</dbReference>
<sequence length="653" mass="74690">MRSGERQLEFERDLGDGRVQFKYLDNFEICTFRMSKLYQDILDRRYIPAHVPAHSELSVDAQSQPLPAVLTEQQQALIAFRMRFVRALQDDGKSAPRTRTHRAIICQQVWDTWCTDEKNASALHLFRKPSVAAVEIWLAKFRQSDANPYVLLDRRSLVVRPKRFGADVEALVDDVLAKHYLKLNGVSAKKAHWLIEKLIERTNQQQGTSLAVPSESTVLRRVQSIPPYICDLKRIGVGYARNQWRYSLKGDQSTRIMERVEIDHTLLDIWVLDPRTGIPLGRPWITLVIDRFSGYLLGLYISFYGPSVATVASAIKESIRPKDGYIDMLRSPQLAWTAMGCAECYVVDNGLEFHAQQFQRIAWELRSDLIYNPVRSPWYKSSIERAIMESNRALPLQGKVHRPLANAVRMDPKKSAAVMFDDLCACLVEWASQLHPLRIHPKTLVRPWDLWEEARSAMPSPAFPPNLSGLELMCGLGAQRRVDGDGVFFNYLRFNSVELQDYRREHGSALRTEIRFNPEDLRQIFVQLPKARSWLTVPLQRSMFTCDQPMSLMQLQVLRAEAGRKLTKANAPEMLETALISLSERWQEATRRGVRKRQDKTLTRLQGMTSVPLTLTASATPAISQTPPLELSPAMYEALPSVIPFKTFSLDED</sequence>
<dbReference type="EMBL" id="JBOK01000006">
    <property type="protein sequence ID" value="EXU80601.1"/>
    <property type="molecule type" value="Genomic_DNA"/>
</dbReference>
<proteinExistence type="predicted"/>
<feature type="domain" description="Integrase catalytic" evidence="1">
    <location>
        <begin position="252"/>
        <end position="455"/>
    </location>
</feature>
<dbReference type="InterPro" id="IPR036397">
    <property type="entry name" value="RNaseH_sf"/>
</dbReference>
<dbReference type="GO" id="GO:0003676">
    <property type="term" value="F:nucleic acid binding"/>
    <property type="evidence" value="ECO:0007669"/>
    <property type="project" value="InterPro"/>
</dbReference>
<keyword evidence="3" id="KW-1185">Reference proteome</keyword>
<dbReference type="Pfam" id="PF09299">
    <property type="entry name" value="Mu-transpos_C"/>
    <property type="match status" value="1"/>
</dbReference>
<evidence type="ECO:0000313" key="2">
    <source>
        <dbReference type="EMBL" id="EXU80601.1"/>
    </source>
</evidence>
<dbReference type="SUPFAM" id="SSF53098">
    <property type="entry name" value="Ribonuclease H-like"/>
    <property type="match status" value="1"/>
</dbReference>
<dbReference type="InterPro" id="IPR015378">
    <property type="entry name" value="Transposase-like_Mu_C"/>
</dbReference>
<evidence type="ECO:0000313" key="3">
    <source>
        <dbReference type="Proteomes" id="UP000020766"/>
    </source>
</evidence>
<accession>A0A014MFV8</accession>
<dbReference type="InterPro" id="IPR001584">
    <property type="entry name" value="Integrase_cat-core"/>
</dbReference>
<reference evidence="2 3" key="1">
    <citation type="submission" date="2014-01" db="EMBL/GenBank/DDBJ databases">
        <title>Interspecies Systems Biology Uncovers Metabolites Affecting C. elegans Gene Expression and Life History Traits.</title>
        <authorList>
            <person name="Watson E."/>
            <person name="Macneil L.T."/>
            <person name="Ritter A.D."/>
            <person name="Yilmaz L.S."/>
            <person name="Rosebrock A.P."/>
            <person name="Caudy A.A."/>
            <person name="Walhout A.J."/>
        </authorList>
    </citation>
    <scope>NUCLEOTIDE SEQUENCE [LARGE SCALE GENOMIC DNA]</scope>
    <source>
        <strain evidence="2 3">DA1877</strain>
    </source>
</reference>
<dbReference type="GO" id="GO:0015074">
    <property type="term" value="P:DNA integration"/>
    <property type="evidence" value="ECO:0007669"/>
    <property type="project" value="InterPro"/>
</dbReference>